<organism evidence="1 2">
    <name type="scientific">Phyllobacterium ifriqiyense</name>
    <dbReference type="NCBI Taxonomy" id="314238"/>
    <lineage>
        <taxon>Bacteria</taxon>
        <taxon>Pseudomonadati</taxon>
        <taxon>Pseudomonadota</taxon>
        <taxon>Alphaproteobacteria</taxon>
        <taxon>Hyphomicrobiales</taxon>
        <taxon>Phyllobacteriaceae</taxon>
        <taxon>Phyllobacterium</taxon>
    </lineage>
</organism>
<evidence type="ECO:0008006" key="3">
    <source>
        <dbReference type="Google" id="ProtNLM"/>
    </source>
</evidence>
<protein>
    <recommendedName>
        <fullName evidence="3">Dienelactone hydrolase family protein</fullName>
    </recommendedName>
</protein>
<comment type="caution">
    <text evidence="1">The sequence shown here is derived from an EMBL/GenBank/DDBJ whole genome shotgun (WGS) entry which is preliminary data.</text>
</comment>
<sequence length="108" mass="11666">MSEPTKHPNITQAMVDAFDEYTHLTLDRRSFMDKLTKLAGSGAAAAVIAPMLAANSAQAAIIAPEDKRLFTKDLVFAGPSGDIKAIWLFLPMRLVSFQQLSSSTRIAG</sequence>
<evidence type="ECO:0000313" key="2">
    <source>
        <dbReference type="Proteomes" id="UP001237780"/>
    </source>
</evidence>
<reference evidence="1 2" key="1">
    <citation type="submission" date="2023-07" db="EMBL/GenBank/DDBJ databases">
        <title>Comparative genomics of wheat-associated soil bacteria to identify genetic determinants of phenazine resistance.</title>
        <authorList>
            <person name="Mouncey N."/>
        </authorList>
    </citation>
    <scope>NUCLEOTIDE SEQUENCE [LARGE SCALE GENOMIC DNA]</scope>
    <source>
        <strain evidence="1 2">W4I11</strain>
    </source>
</reference>
<dbReference type="PROSITE" id="PS51318">
    <property type="entry name" value="TAT"/>
    <property type="match status" value="1"/>
</dbReference>
<evidence type="ECO:0000313" key="1">
    <source>
        <dbReference type="EMBL" id="MDQ0996388.1"/>
    </source>
</evidence>
<proteinExistence type="predicted"/>
<dbReference type="InterPro" id="IPR006311">
    <property type="entry name" value="TAT_signal"/>
</dbReference>
<keyword evidence="2" id="KW-1185">Reference proteome</keyword>
<name>A0ABU0S6K3_9HYPH</name>
<gene>
    <name evidence="1" type="ORF">QFZ34_001570</name>
</gene>
<accession>A0ABU0S6K3</accession>
<dbReference type="EMBL" id="JAUSZT010000003">
    <property type="protein sequence ID" value="MDQ0996388.1"/>
    <property type="molecule type" value="Genomic_DNA"/>
</dbReference>
<dbReference type="Proteomes" id="UP001237780">
    <property type="component" value="Unassembled WGS sequence"/>
</dbReference>